<comment type="subcellular location">
    <subcellularLocation>
        <location evidence="8">Cell membrane</location>
        <topology evidence="8">Multi-pass membrane protein</topology>
    </subcellularLocation>
    <subcellularLocation>
        <location evidence="1">Membrane</location>
        <topology evidence="1">Multi-pass membrane protein</topology>
    </subcellularLocation>
</comment>
<evidence type="ECO:0000256" key="9">
    <source>
        <dbReference type="SAM" id="MobiDB-lite"/>
    </source>
</evidence>
<dbReference type="InterPro" id="IPR018047">
    <property type="entry name" value="Ammonium_transpt_CS"/>
</dbReference>
<dbReference type="InParanoid" id="G0N3Z4"/>
<feature type="compositionally biased region" description="Low complexity" evidence="9">
    <location>
        <begin position="671"/>
        <end position="696"/>
    </location>
</feature>
<dbReference type="PANTHER" id="PTHR11730:SF29">
    <property type="entry name" value="AMMONIUM TRANSPORTER 3-RELATED"/>
    <property type="match status" value="1"/>
</dbReference>
<feature type="transmembrane region" description="Helical" evidence="8">
    <location>
        <begin position="299"/>
        <end position="319"/>
    </location>
</feature>
<dbReference type="STRING" id="135651.G0N3Z4"/>
<feature type="region of interest" description="Disordered" evidence="9">
    <location>
        <begin position="531"/>
        <end position="746"/>
    </location>
</feature>
<dbReference type="GO" id="GO:0097272">
    <property type="term" value="P:ammonium homeostasis"/>
    <property type="evidence" value="ECO:0007669"/>
    <property type="project" value="TreeGrafter"/>
</dbReference>
<feature type="transmembrane region" description="Helical" evidence="8">
    <location>
        <begin position="221"/>
        <end position="244"/>
    </location>
</feature>
<evidence type="ECO:0000256" key="8">
    <source>
        <dbReference type="RuleBase" id="RU362002"/>
    </source>
</evidence>
<feature type="transmembrane region" description="Helical" evidence="8">
    <location>
        <begin position="189"/>
        <end position="209"/>
    </location>
</feature>
<proteinExistence type="inferred from homology"/>
<keyword evidence="3 8" id="KW-0813">Transport</keyword>
<feature type="transmembrane region" description="Helical" evidence="8">
    <location>
        <begin position="66"/>
        <end position="86"/>
    </location>
</feature>
<feature type="transmembrane region" description="Helical" evidence="8">
    <location>
        <begin position="352"/>
        <end position="370"/>
    </location>
</feature>
<sequence length="746" mass="80906">MGNNHLENLLFYKNIYLEPVMQVYNSLVRNSEYSTDSHHKVGVHEIHHYAENVHSPEVDKLYQDDAVWIISSSFIIFTMHSGFGLLESGSVSAKDEVNIMVKNVVDVVFGGLSYWSCGFGFSYGDYEPWRNPYIGFGKFFYDPTRDYGTRESINQEGWSYASFLFQLSLATTASTIVSGAVAERAKLKSYILLGCIVILIQALPAHWVWDKEGVFYKKGVVDFAGCSAVHMVGGIIGLIATVYLKPRRNRFNEDSVHQMSSPTNALLGTFLLWWGWFGINAGSVWGITGGRWRLGARAAVATIMASIGGGATAITISFVKTKKLQVNFLINGILSSIVSITAICAVSRPWHALVIGSISSVFSIAVLPLLERLHIDDPVGIVPIHLTSSIWGMIAVGIFCEEDKYLTSATNNMSGLLYSWSFELLGVQLLCTATILIYSAATGFLALFLISKSPLGLRVTDYEEQIGADVIEHGLAGTNVARYFFIITASENSKNLTKKSLFQPNREKIFNSRTFQTVTKAITKWKMLAKKKSRQKRMEAAKQKRQEEQETYAQTNGAAMANGNGTPNGNGNVLHHRNNATNSNGTGPPKRNSGPAFNNQVAPLPVNSTVTTARNAPSTARRADSTAIEMENPLPPPEEAGPSTSSAVPRRSSEGSRPPTGEASTSSKPGSAASRKSISITSSASTVTATALSTTAPDSRPSTGSATSIVSKRSKNSTLGKFIRAPAPRALSPPMDNPPNPPPPEV</sequence>
<reference evidence="12" key="1">
    <citation type="submission" date="2011-07" db="EMBL/GenBank/DDBJ databases">
        <authorList>
            <consortium name="Caenorhabditis brenneri Sequencing and Analysis Consortium"/>
            <person name="Wilson R.K."/>
        </authorList>
    </citation>
    <scope>NUCLEOTIDE SEQUENCE [LARGE SCALE GENOMIC DNA]</scope>
    <source>
        <strain evidence="12">PB2801</strain>
    </source>
</reference>
<dbReference type="PROSITE" id="PS01219">
    <property type="entry name" value="AMMONIUM_TRANSP"/>
    <property type="match status" value="1"/>
</dbReference>
<feature type="compositionally biased region" description="Basic and acidic residues" evidence="9">
    <location>
        <begin position="536"/>
        <end position="548"/>
    </location>
</feature>
<feature type="transmembrane region" description="Helical" evidence="8">
    <location>
        <begin position="107"/>
        <end position="124"/>
    </location>
</feature>
<dbReference type="HOGENOM" id="CLU_000445_33_1_1"/>
<keyword evidence="4 8" id="KW-0812">Transmembrane</keyword>
<feature type="transmembrane region" description="Helical" evidence="8">
    <location>
        <begin position="265"/>
        <end position="287"/>
    </location>
</feature>
<gene>
    <name evidence="11" type="ORF">CAEBREN_11505</name>
</gene>
<dbReference type="OrthoDB" id="534912at2759"/>
<dbReference type="Pfam" id="PF00909">
    <property type="entry name" value="Ammonium_transp"/>
    <property type="match status" value="1"/>
</dbReference>
<evidence type="ECO:0000256" key="2">
    <source>
        <dbReference type="ARBA" id="ARBA00005887"/>
    </source>
</evidence>
<feature type="domain" description="Ammonium transporter AmtB-like" evidence="10">
    <location>
        <begin position="67"/>
        <end position="476"/>
    </location>
</feature>
<protein>
    <recommendedName>
        <fullName evidence="8">Ammonium transporter</fullName>
    </recommendedName>
</protein>
<dbReference type="FunFam" id="1.10.3430.10:FF:000008">
    <property type="entry name" value="Ammonium transporter"/>
    <property type="match status" value="1"/>
</dbReference>
<feature type="transmembrane region" description="Helical" evidence="8">
    <location>
        <begin position="326"/>
        <end position="346"/>
    </location>
</feature>
<evidence type="ECO:0000256" key="6">
    <source>
        <dbReference type="ARBA" id="ARBA00023136"/>
    </source>
</evidence>
<dbReference type="InterPro" id="IPR001905">
    <property type="entry name" value="Ammonium_transpt"/>
</dbReference>
<evidence type="ECO:0000256" key="4">
    <source>
        <dbReference type="ARBA" id="ARBA00022692"/>
    </source>
</evidence>
<keyword evidence="12" id="KW-1185">Reference proteome</keyword>
<evidence type="ECO:0000313" key="12">
    <source>
        <dbReference type="Proteomes" id="UP000008068"/>
    </source>
</evidence>
<dbReference type="SUPFAM" id="SSF111352">
    <property type="entry name" value="Ammonium transporter"/>
    <property type="match status" value="1"/>
</dbReference>
<dbReference type="PANTHER" id="PTHR11730">
    <property type="entry name" value="AMMONIUM TRANSPORTER"/>
    <property type="match status" value="1"/>
</dbReference>
<dbReference type="FunCoup" id="G0N3Z4">
    <property type="interactions" value="1"/>
</dbReference>
<dbReference type="GO" id="GO:0005886">
    <property type="term" value="C:plasma membrane"/>
    <property type="evidence" value="ECO:0007669"/>
    <property type="project" value="UniProtKB-SubCell"/>
</dbReference>
<dbReference type="NCBIfam" id="TIGR00836">
    <property type="entry name" value="amt"/>
    <property type="match status" value="1"/>
</dbReference>
<evidence type="ECO:0000256" key="1">
    <source>
        <dbReference type="ARBA" id="ARBA00004141"/>
    </source>
</evidence>
<feature type="compositionally biased region" description="Polar residues" evidence="9">
    <location>
        <begin position="700"/>
        <end position="719"/>
    </location>
</feature>
<dbReference type="eggNOG" id="KOG0682">
    <property type="taxonomic scope" value="Eukaryota"/>
</dbReference>
<name>G0N3Z4_CAEBE</name>
<evidence type="ECO:0000259" key="10">
    <source>
        <dbReference type="Pfam" id="PF00909"/>
    </source>
</evidence>
<keyword evidence="5 8" id="KW-1133">Transmembrane helix</keyword>
<keyword evidence="7 8" id="KW-0924">Ammonia transport</keyword>
<feature type="transmembrane region" description="Helical" evidence="8">
    <location>
        <begin position="160"/>
        <end position="182"/>
    </location>
</feature>
<dbReference type="AlphaFoldDB" id="G0N3Z4"/>
<feature type="transmembrane region" description="Helical" evidence="8">
    <location>
        <begin position="382"/>
        <end position="400"/>
    </location>
</feature>
<feature type="transmembrane region" description="Helical" evidence="8">
    <location>
        <begin position="420"/>
        <end position="450"/>
    </location>
</feature>
<feature type="compositionally biased region" description="Low complexity" evidence="9">
    <location>
        <begin position="556"/>
        <end position="572"/>
    </location>
</feature>
<dbReference type="Proteomes" id="UP000008068">
    <property type="component" value="Unassembled WGS sequence"/>
</dbReference>
<organism evidence="12">
    <name type="scientific">Caenorhabditis brenneri</name>
    <name type="common">Nematode worm</name>
    <dbReference type="NCBI Taxonomy" id="135651"/>
    <lineage>
        <taxon>Eukaryota</taxon>
        <taxon>Metazoa</taxon>
        <taxon>Ecdysozoa</taxon>
        <taxon>Nematoda</taxon>
        <taxon>Chromadorea</taxon>
        <taxon>Rhabditida</taxon>
        <taxon>Rhabditina</taxon>
        <taxon>Rhabditomorpha</taxon>
        <taxon>Rhabditoidea</taxon>
        <taxon>Rhabditidae</taxon>
        <taxon>Peloderinae</taxon>
        <taxon>Caenorhabditis</taxon>
    </lineage>
</organism>
<evidence type="ECO:0000256" key="5">
    <source>
        <dbReference type="ARBA" id="ARBA00022989"/>
    </source>
</evidence>
<evidence type="ECO:0000313" key="11">
    <source>
        <dbReference type="EMBL" id="EGT52350.1"/>
    </source>
</evidence>
<accession>G0N3Z4</accession>
<evidence type="ECO:0000256" key="3">
    <source>
        <dbReference type="ARBA" id="ARBA00022448"/>
    </source>
</evidence>
<comment type="similarity">
    <text evidence="2 8">Belongs to the ammonia transporter channel (TC 1.A.11.2) family.</text>
</comment>
<dbReference type="InterPro" id="IPR029020">
    <property type="entry name" value="Ammonium/urea_transptr"/>
</dbReference>
<keyword evidence="6 8" id="KW-0472">Membrane</keyword>
<dbReference type="Gene3D" id="1.10.3430.10">
    <property type="entry name" value="Ammonium transporter AmtB like domains"/>
    <property type="match status" value="1"/>
</dbReference>
<feature type="compositionally biased region" description="Polar residues" evidence="9">
    <location>
        <begin position="595"/>
        <end position="618"/>
    </location>
</feature>
<evidence type="ECO:0000256" key="7">
    <source>
        <dbReference type="ARBA" id="ARBA00023177"/>
    </source>
</evidence>
<dbReference type="GO" id="GO:0008519">
    <property type="term" value="F:ammonium channel activity"/>
    <property type="evidence" value="ECO:0007669"/>
    <property type="project" value="InterPro"/>
</dbReference>
<dbReference type="InterPro" id="IPR024041">
    <property type="entry name" value="NH4_transpt_AmtB-like_dom"/>
</dbReference>
<feature type="compositionally biased region" description="Pro residues" evidence="9">
    <location>
        <begin position="735"/>
        <end position="746"/>
    </location>
</feature>
<dbReference type="EMBL" id="GL379836">
    <property type="protein sequence ID" value="EGT52350.1"/>
    <property type="molecule type" value="Genomic_DNA"/>
</dbReference>